<sequence>MRRGLGTLQGNWTSPAAYAHMSGYEAAEFATEYLVRNDAFVAECSELASRGTHNGELLGPPDFAARWGARFQDYRR</sequence>
<gene>
    <name evidence="2" type="ORF">MES5069_520084</name>
</gene>
<evidence type="ECO:0000313" key="3">
    <source>
        <dbReference type="Proteomes" id="UP001153050"/>
    </source>
</evidence>
<reference evidence="2 3" key="1">
    <citation type="submission" date="2022-03" db="EMBL/GenBank/DDBJ databases">
        <authorList>
            <person name="Brunel B."/>
        </authorList>
    </citation>
    <scope>NUCLEOTIDE SEQUENCE [LARGE SCALE GENOMIC DNA]</scope>
    <source>
        <strain evidence="2">STM5069sample</strain>
    </source>
</reference>
<name>A0ABN8K9N5_9HYPH</name>
<comment type="caution">
    <text evidence="2">The sequence shown here is derived from an EMBL/GenBank/DDBJ whole genome shotgun (WGS) entry which is preliminary data.</text>
</comment>
<protein>
    <recommendedName>
        <fullName evidence="1">Transcriptional regulator-like domain-containing protein</fullName>
    </recommendedName>
</protein>
<dbReference type="EMBL" id="CAKXZT010000149">
    <property type="protein sequence ID" value="CAH2406366.1"/>
    <property type="molecule type" value="Genomic_DNA"/>
</dbReference>
<proteinExistence type="predicted"/>
<accession>A0ABN8K9N5</accession>
<keyword evidence="3" id="KW-1185">Reference proteome</keyword>
<evidence type="ECO:0000259" key="1">
    <source>
        <dbReference type="Pfam" id="PF20109"/>
    </source>
</evidence>
<evidence type="ECO:0000313" key="2">
    <source>
        <dbReference type="EMBL" id="CAH2406366.1"/>
    </source>
</evidence>
<feature type="domain" description="Transcriptional regulator-like" evidence="1">
    <location>
        <begin position="11"/>
        <end position="71"/>
    </location>
</feature>
<dbReference type="InterPro" id="IPR045465">
    <property type="entry name" value="Trans_reg_dom"/>
</dbReference>
<dbReference type="Pfam" id="PF20109">
    <property type="entry name" value="Trans_reg_dom"/>
    <property type="match status" value="1"/>
</dbReference>
<organism evidence="2 3">
    <name type="scientific">Mesorhizobium escarrei</name>
    <dbReference type="NCBI Taxonomy" id="666018"/>
    <lineage>
        <taxon>Bacteria</taxon>
        <taxon>Pseudomonadati</taxon>
        <taxon>Pseudomonadota</taxon>
        <taxon>Alphaproteobacteria</taxon>
        <taxon>Hyphomicrobiales</taxon>
        <taxon>Phyllobacteriaceae</taxon>
        <taxon>Mesorhizobium</taxon>
    </lineage>
</organism>
<dbReference type="Proteomes" id="UP001153050">
    <property type="component" value="Unassembled WGS sequence"/>
</dbReference>